<dbReference type="RefSeq" id="WP_025830803.1">
    <property type="nucleotide sequence ID" value="NZ_FQZN01000003.1"/>
</dbReference>
<evidence type="ECO:0000256" key="3">
    <source>
        <dbReference type="ARBA" id="ARBA00023163"/>
    </source>
</evidence>
<dbReference type="Proteomes" id="UP000184192">
    <property type="component" value="Unassembled WGS sequence"/>
</dbReference>
<dbReference type="InterPro" id="IPR018060">
    <property type="entry name" value="HTH_AraC"/>
</dbReference>
<dbReference type="PROSITE" id="PS00041">
    <property type="entry name" value="HTH_ARAC_FAMILY_1"/>
    <property type="match status" value="1"/>
</dbReference>
<evidence type="ECO:0000259" key="4">
    <source>
        <dbReference type="PROSITE" id="PS01124"/>
    </source>
</evidence>
<keyword evidence="6" id="KW-1185">Reference proteome</keyword>
<proteinExistence type="predicted"/>
<dbReference type="Gene3D" id="1.10.10.60">
    <property type="entry name" value="Homeodomain-like"/>
    <property type="match status" value="1"/>
</dbReference>
<dbReference type="GO" id="GO:0003700">
    <property type="term" value="F:DNA-binding transcription factor activity"/>
    <property type="evidence" value="ECO:0007669"/>
    <property type="project" value="InterPro"/>
</dbReference>
<gene>
    <name evidence="5" type="ORF">SAMN05444350_1033</name>
</gene>
<name>A0A1M6BIQ0_9BACE</name>
<keyword evidence="3" id="KW-0804">Transcription</keyword>
<dbReference type="GO" id="GO:0043565">
    <property type="term" value="F:sequence-specific DNA binding"/>
    <property type="evidence" value="ECO:0007669"/>
    <property type="project" value="InterPro"/>
</dbReference>
<evidence type="ECO:0000313" key="5">
    <source>
        <dbReference type="EMBL" id="SHI48556.1"/>
    </source>
</evidence>
<keyword evidence="1" id="KW-0805">Transcription regulation</keyword>
<dbReference type="EMBL" id="FQZN01000003">
    <property type="protein sequence ID" value="SHI48556.1"/>
    <property type="molecule type" value="Genomic_DNA"/>
</dbReference>
<dbReference type="PANTHER" id="PTHR43280:SF2">
    <property type="entry name" value="HTH-TYPE TRANSCRIPTIONAL REGULATOR EXSA"/>
    <property type="match status" value="1"/>
</dbReference>
<evidence type="ECO:0000256" key="2">
    <source>
        <dbReference type="ARBA" id="ARBA00023125"/>
    </source>
</evidence>
<evidence type="ECO:0000256" key="1">
    <source>
        <dbReference type="ARBA" id="ARBA00023015"/>
    </source>
</evidence>
<accession>A0A1M6BIQ0</accession>
<dbReference type="SUPFAM" id="SSF46689">
    <property type="entry name" value="Homeodomain-like"/>
    <property type="match status" value="1"/>
</dbReference>
<dbReference type="InterPro" id="IPR009057">
    <property type="entry name" value="Homeodomain-like_sf"/>
</dbReference>
<dbReference type="GeneID" id="96090955"/>
<feature type="domain" description="HTH araC/xylS-type" evidence="4">
    <location>
        <begin position="1"/>
        <end position="62"/>
    </location>
</feature>
<reference evidence="6" key="1">
    <citation type="submission" date="2016-11" db="EMBL/GenBank/DDBJ databases">
        <authorList>
            <person name="Varghese N."/>
            <person name="Submissions S."/>
        </authorList>
    </citation>
    <scope>NUCLEOTIDE SEQUENCE [LARGE SCALE GENOMIC DNA]</scope>
    <source>
        <strain evidence="6">DSM 26884</strain>
    </source>
</reference>
<dbReference type="PANTHER" id="PTHR43280">
    <property type="entry name" value="ARAC-FAMILY TRANSCRIPTIONAL REGULATOR"/>
    <property type="match status" value="1"/>
</dbReference>
<dbReference type="PROSITE" id="PS01124">
    <property type="entry name" value="HTH_ARAC_FAMILY_2"/>
    <property type="match status" value="1"/>
</dbReference>
<sequence>MNFANFINVYRVNEIKKRLNQENLSKYTLKALSEQCGFSSKTTFYRVFKNVTGMTPLEYCKKMNLVIKEN</sequence>
<dbReference type="InterPro" id="IPR018062">
    <property type="entry name" value="HTH_AraC-typ_CS"/>
</dbReference>
<dbReference type="AlphaFoldDB" id="A0A1M6BIQ0"/>
<keyword evidence="2" id="KW-0238">DNA-binding</keyword>
<evidence type="ECO:0000313" key="6">
    <source>
        <dbReference type="Proteomes" id="UP000184192"/>
    </source>
</evidence>
<dbReference type="Pfam" id="PF12833">
    <property type="entry name" value="HTH_18"/>
    <property type="match status" value="1"/>
</dbReference>
<organism evidence="5 6">
    <name type="scientific">Bacteroides stercorirosoris</name>
    <dbReference type="NCBI Taxonomy" id="871324"/>
    <lineage>
        <taxon>Bacteria</taxon>
        <taxon>Pseudomonadati</taxon>
        <taxon>Bacteroidota</taxon>
        <taxon>Bacteroidia</taxon>
        <taxon>Bacteroidales</taxon>
        <taxon>Bacteroidaceae</taxon>
        <taxon>Bacteroides</taxon>
    </lineage>
</organism>
<protein>
    <submittedName>
        <fullName evidence="5">Helix-turn-helix domain-containing protein</fullName>
    </submittedName>
</protein>